<reference evidence="3 4" key="1">
    <citation type="submission" date="2022-03" db="EMBL/GenBank/DDBJ databases">
        <title>Ignatzschineria rhizosphaerae HR5S32.</title>
        <authorList>
            <person name="Sun J.Q."/>
            <person name="Feng J.Y."/>
        </authorList>
    </citation>
    <scope>NUCLEOTIDE SEQUENCE [LARGE SCALE GENOMIC DNA]</scope>
    <source>
        <strain evidence="3 4">HR5S32</strain>
    </source>
</reference>
<dbReference type="Proteomes" id="UP000829542">
    <property type="component" value="Chromosome"/>
</dbReference>
<accession>A0ABY3WZ17</accession>
<evidence type="ECO:0000256" key="2">
    <source>
        <dbReference type="SAM" id="Phobius"/>
    </source>
</evidence>
<evidence type="ECO:0000313" key="4">
    <source>
        <dbReference type="Proteomes" id="UP000829542"/>
    </source>
</evidence>
<protein>
    <submittedName>
        <fullName evidence="3">Uncharacterized protein</fullName>
    </submittedName>
</protein>
<feature type="region of interest" description="Disordered" evidence="1">
    <location>
        <begin position="60"/>
        <end position="85"/>
    </location>
</feature>
<proteinExistence type="predicted"/>
<dbReference type="EMBL" id="CP093379">
    <property type="protein sequence ID" value="UNM95862.1"/>
    <property type="molecule type" value="Genomic_DNA"/>
</dbReference>
<sequence length="85" mass="9928">MIIVVIAFIAIIISLVYLLREKTASIRFGIPLAIIIVAIITFFIFQNYLFPYDQHTPMRASEQSQIGKEKAREARMQSRERQNER</sequence>
<feature type="transmembrane region" description="Helical" evidence="2">
    <location>
        <begin position="28"/>
        <end position="50"/>
    </location>
</feature>
<gene>
    <name evidence="3" type="ORF">MMG00_11765</name>
</gene>
<keyword evidence="2" id="KW-0812">Transmembrane</keyword>
<organism evidence="3 4">
    <name type="scientific">Ignatzschineria rhizosphaerae</name>
    <dbReference type="NCBI Taxonomy" id="2923279"/>
    <lineage>
        <taxon>Bacteria</taxon>
        <taxon>Pseudomonadati</taxon>
        <taxon>Pseudomonadota</taxon>
        <taxon>Gammaproteobacteria</taxon>
        <taxon>Cardiobacteriales</taxon>
        <taxon>Ignatzschineriaceae</taxon>
        <taxon>Ignatzschineria</taxon>
    </lineage>
</organism>
<evidence type="ECO:0000313" key="3">
    <source>
        <dbReference type="EMBL" id="UNM95862.1"/>
    </source>
</evidence>
<name>A0ABY3WZ17_9GAMM</name>
<feature type="compositionally biased region" description="Basic and acidic residues" evidence="1">
    <location>
        <begin position="67"/>
        <end position="85"/>
    </location>
</feature>
<keyword evidence="4" id="KW-1185">Reference proteome</keyword>
<dbReference type="RefSeq" id="WP_242148547.1">
    <property type="nucleotide sequence ID" value="NZ_CP093379.1"/>
</dbReference>
<keyword evidence="2" id="KW-1133">Transmembrane helix</keyword>
<keyword evidence="2" id="KW-0472">Membrane</keyword>
<evidence type="ECO:0000256" key="1">
    <source>
        <dbReference type="SAM" id="MobiDB-lite"/>
    </source>
</evidence>